<dbReference type="SUPFAM" id="SSF46894">
    <property type="entry name" value="C-terminal effector domain of the bipartite response regulators"/>
    <property type="match status" value="1"/>
</dbReference>
<evidence type="ECO:0000256" key="4">
    <source>
        <dbReference type="ARBA" id="ARBA00023125"/>
    </source>
</evidence>
<sequence>MKILVVEDDHHIAQSIKKGLEQERMVVDLAFDGVGGYDLAVDNSYDLIVLDLMLPGLNGLDLCSRLRQNKNHTPILILTARDRLDNKVEGLNCGADDYLTKPFAFEELLARIRALTRRPHTISETIISLEDLSLNLQTFAVKRAGREIKLTSKEFSLLEMLLRHPNQILTKDQITNHVWDYEADVLPNTVEVYIKNLRRKIDAPFKFPLIHTVRGFGYKISKSL</sequence>
<feature type="domain" description="Response regulatory" evidence="8">
    <location>
        <begin position="2"/>
        <end position="116"/>
    </location>
</feature>
<dbReference type="PROSITE" id="PS50110">
    <property type="entry name" value="RESPONSE_REGULATORY"/>
    <property type="match status" value="1"/>
</dbReference>
<dbReference type="GO" id="GO:0006355">
    <property type="term" value="P:regulation of DNA-templated transcription"/>
    <property type="evidence" value="ECO:0007669"/>
    <property type="project" value="InterPro"/>
</dbReference>
<evidence type="ECO:0000313" key="11">
    <source>
        <dbReference type="Proteomes" id="UP000231407"/>
    </source>
</evidence>
<dbReference type="InterPro" id="IPR039420">
    <property type="entry name" value="WalR-like"/>
</dbReference>
<dbReference type="FunFam" id="3.40.50.2300:FF:000001">
    <property type="entry name" value="DNA-binding response regulator PhoB"/>
    <property type="match status" value="1"/>
</dbReference>
<dbReference type="InterPro" id="IPR011006">
    <property type="entry name" value="CheY-like_superfamily"/>
</dbReference>
<keyword evidence="2" id="KW-0902">Two-component regulatory system</keyword>
<evidence type="ECO:0000259" key="9">
    <source>
        <dbReference type="PROSITE" id="PS51755"/>
    </source>
</evidence>
<dbReference type="InterPro" id="IPR036388">
    <property type="entry name" value="WH-like_DNA-bd_sf"/>
</dbReference>
<evidence type="ECO:0000256" key="5">
    <source>
        <dbReference type="ARBA" id="ARBA00023163"/>
    </source>
</evidence>
<dbReference type="GO" id="GO:0005829">
    <property type="term" value="C:cytosol"/>
    <property type="evidence" value="ECO:0007669"/>
    <property type="project" value="TreeGrafter"/>
</dbReference>
<keyword evidence="4 7" id="KW-0238">DNA-binding</keyword>
<dbReference type="Proteomes" id="UP000231407">
    <property type="component" value="Unassembled WGS sequence"/>
</dbReference>
<keyword evidence="1 6" id="KW-0597">Phosphoprotein</keyword>
<dbReference type="SMART" id="SM00448">
    <property type="entry name" value="REC"/>
    <property type="match status" value="1"/>
</dbReference>
<dbReference type="PANTHER" id="PTHR48111:SF22">
    <property type="entry name" value="REGULATOR OF RPOS"/>
    <property type="match status" value="1"/>
</dbReference>
<reference evidence="11" key="1">
    <citation type="submission" date="2017-09" db="EMBL/GenBank/DDBJ databases">
        <title>Depth-based differentiation of microbial function through sediment-hosted aquifers and enrichment of novel symbionts in the deep terrestrial subsurface.</title>
        <authorList>
            <person name="Probst A.J."/>
            <person name="Ladd B."/>
            <person name="Jarett J.K."/>
            <person name="Geller-Mcgrath D.E."/>
            <person name="Sieber C.M.K."/>
            <person name="Emerson J.B."/>
            <person name="Anantharaman K."/>
            <person name="Thomas B.C."/>
            <person name="Malmstrom R."/>
            <person name="Stieglmeier M."/>
            <person name="Klingl A."/>
            <person name="Woyke T."/>
            <person name="Ryan C.M."/>
            <person name="Banfield J.F."/>
        </authorList>
    </citation>
    <scope>NUCLEOTIDE SEQUENCE [LARGE SCALE GENOMIC DNA]</scope>
</reference>
<dbReference type="InterPro" id="IPR016032">
    <property type="entry name" value="Sig_transdc_resp-reg_C-effctor"/>
</dbReference>
<evidence type="ECO:0000256" key="1">
    <source>
        <dbReference type="ARBA" id="ARBA00022553"/>
    </source>
</evidence>
<feature type="DNA-binding region" description="OmpR/PhoB-type" evidence="7">
    <location>
        <begin position="124"/>
        <end position="222"/>
    </location>
</feature>
<feature type="domain" description="OmpR/PhoB-type" evidence="9">
    <location>
        <begin position="124"/>
        <end position="222"/>
    </location>
</feature>
<dbReference type="PANTHER" id="PTHR48111">
    <property type="entry name" value="REGULATOR OF RPOS"/>
    <property type="match status" value="1"/>
</dbReference>
<dbReference type="Gene3D" id="3.40.50.2300">
    <property type="match status" value="1"/>
</dbReference>
<dbReference type="SMART" id="SM00862">
    <property type="entry name" value="Trans_reg_C"/>
    <property type="match status" value="1"/>
</dbReference>
<protein>
    <submittedName>
        <fullName evidence="10">DNA-binding response regulator</fullName>
    </submittedName>
</protein>
<evidence type="ECO:0000313" key="10">
    <source>
        <dbReference type="EMBL" id="PIU73336.1"/>
    </source>
</evidence>
<dbReference type="FunFam" id="1.10.10.10:FF:000005">
    <property type="entry name" value="Two-component system response regulator"/>
    <property type="match status" value="1"/>
</dbReference>
<name>A0A2M7ART5_9BACT</name>
<dbReference type="CDD" id="cd00383">
    <property type="entry name" value="trans_reg_C"/>
    <property type="match status" value="1"/>
</dbReference>
<dbReference type="Gene3D" id="6.10.250.690">
    <property type="match status" value="1"/>
</dbReference>
<dbReference type="GO" id="GO:0032993">
    <property type="term" value="C:protein-DNA complex"/>
    <property type="evidence" value="ECO:0007669"/>
    <property type="project" value="TreeGrafter"/>
</dbReference>
<organism evidence="10 11">
    <name type="scientific">Candidatus Shapirobacteria bacterium CG06_land_8_20_14_3_00_40_12</name>
    <dbReference type="NCBI Taxonomy" id="1974881"/>
    <lineage>
        <taxon>Bacteria</taxon>
        <taxon>Candidatus Shapironibacteriota</taxon>
    </lineage>
</organism>
<dbReference type="InterPro" id="IPR001867">
    <property type="entry name" value="OmpR/PhoB-type_DNA-bd"/>
</dbReference>
<feature type="modified residue" description="4-aspartylphosphate" evidence="6">
    <location>
        <position position="51"/>
    </location>
</feature>
<keyword evidence="5" id="KW-0804">Transcription</keyword>
<keyword evidence="3" id="KW-0805">Transcription regulation</keyword>
<dbReference type="SUPFAM" id="SSF52172">
    <property type="entry name" value="CheY-like"/>
    <property type="match status" value="1"/>
</dbReference>
<dbReference type="Pfam" id="PF00072">
    <property type="entry name" value="Response_reg"/>
    <property type="match status" value="1"/>
</dbReference>
<dbReference type="PROSITE" id="PS51755">
    <property type="entry name" value="OMPR_PHOB"/>
    <property type="match status" value="1"/>
</dbReference>
<dbReference type="AlphaFoldDB" id="A0A2M7ART5"/>
<dbReference type="CDD" id="cd17624">
    <property type="entry name" value="REC_OmpR_PmrA-like"/>
    <property type="match status" value="1"/>
</dbReference>
<comment type="caution">
    <text evidence="10">The sequence shown here is derived from an EMBL/GenBank/DDBJ whole genome shotgun (WGS) entry which is preliminary data.</text>
</comment>
<dbReference type="InterPro" id="IPR001789">
    <property type="entry name" value="Sig_transdc_resp-reg_receiver"/>
</dbReference>
<dbReference type="GO" id="GO:0000156">
    <property type="term" value="F:phosphorelay response regulator activity"/>
    <property type="evidence" value="ECO:0007669"/>
    <property type="project" value="TreeGrafter"/>
</dbReference>
<dbReference type="Pfam" id="PF00486">
    <property type="entry name" value="Trans_reg_C"/>
    <property type="match status" value="1"/>
</dbReference>
<dbReference type="GO" id="GO:0000976">
    <property type="term" value="F:transcription cis-regulatory region binding"/>
    <property type="evidence" value="ECO:0007669"/>
    <property type="project" value="TreeGrafter"/>
</dbReference>
<evidence type="ECO:0000256" key="6">
    <source>
        <dbReference type="PROSITE-ProRule" id="PRU00169"/>
    </source>
</evidence>
<accession>A0A2M7ART5</accession>
<evidence type="ECO:0000259" key="8">
    <source>
        <dbReference type="PROSITE" id="PS50110"/>
    </source>
</evidence>
<gene>
    <name evidence="10" type="ORF">COS78_02785</name>
</gene>
<dbReference type="Gene3D" id="1.10.10.10">
    <property type="entry name" value="Winged helix-like DNA-binding domain superfamily/Winged helix DNA-binding domain"/>
    <property type="match status" value="1"/>
</dbReference>
<evidence type="ECO:0000256" key="2">
    <source>
        <dbReference type="ARBA" id="ARBA00023012"/>
    </source>
</evidence>
<proteinExistence type="predicted"/>
<evidence type="ECO:0000256" key="7">
    <source>
        <dbReference type="PROSITE-ProRule" id="PRU01091"/>
    </source>
</evidence>
<evidence type="ECO:0000256" key="3">
    <source>
        <dbReference type="ARBA" id="ARBA00023015"/>
    </source>
</evidence>
<dbReference type="EMBL" id="PEWA01000037">
    <property type="protein sequence ID" value="PIU73336.1"/>
    <property type="molecule type" value="Genomic_DNA"/>
</dbReference>